<dbReference type="PANTHER" id="PTHR30055">
    <property type="entry name" value="HTH-TYPE TRANSCRIPTIONAL REGULATOR RUTR"/>
    <property type="match status" value="1"/>
</dbReference>
<feature type="DNA-binding region" description="H-T-H motif" evidence="4">
    <location>
        <begin position="42"/>
        <end position="61"/>
    </location>
</feature>
<evidence type="ECO:0000256" key="5">
    <source>
        <dbReference type="SAM" id="MobiDB-lite"/>
    </source>
</evidence>
<dbReference type="InterPro" id="IPR049445">
    <property type="entry name" value="TetR_SbtR-like_C"/>
</dbReference>
<feature type="region of interest" description="Disordered" evidence="5">
    <location>
        <begin position="195"/>
        <end position="222"/>
    </location>
</feature>
<dbReference type="InterPro" id="IPR036271">
    <property type="entry name" value="Tet_transcr_reg_TetR-rel_C_sf"/>
</dbReference>
<dbReference type="PROSITE" id="PS50977">
    <property type="entry name" value="HTH_TETR_2"/>
    <property type="match status" value="1"/>
</dbReference>
<dbReference type="Pfam" id="PF00440">
    <property type="entry name" value="TetR_N"/>
    <property type="match status" value="1"/>
</dbReference>
<gene>
    <name evidence="7" type="ORF">SAMN05421773_103277</name>
</gene>
<dbReference type="InterPro" id="IPR050109">
    <property type="entry name" value="HTH-type_TetR-like_transc_reg"/>
</dbReference>
<dbReference type="PANTHER" id="PTHR30055:SF234">
    <property type="entry name" value="HTH-TYPE TRANSCRIPTIONAL REGULATOR BETI"/>
    <property type="match status" value="1"/>
</dbReference>
<keyword evidence="1" id="KW-0805">Transcription regulation</keyword>
<keyword evidence="8" id="KW-1185">Reference proteome</keyword>
<dbReference type="EMBL" id="FOLM01000003">
    <property type="protein sequence ID" value="SFC43095.1"/>
    <property type="molecule type" value="Genomic_DNA"/>
</dbReference>
<dbReference type="Pfam" id="PF21597">
    <property type="entry name" value="TetR_C_43"/>
    <property type="match status" value="1"/>
</dbReference>
<evidence type="ECO:0000256" key="1">
    <source>
        <dbReference type="ARBA" id="ARBA00023015"/>
    </source>
</evidence>
<dbReference type="Proteomes" id="UP000199207">
    <property type="component" value="Unassembled WGS sequence"/>
</dbReference>
<proteinExistence type="predicted"/>
<evidence type="ECO:0000313" key="8">
    <source>
        <dbReference type="Proteomes" id="UP000199207"/>
    </source>
</evidence>
<evidence type="ECO:0000256" key="4">
    <source>
        <dbReference type="PROSITE-ProRule" id="PRU00335"/>
    </source>
</evidence>
<evidence type="ECO:0000256" key="2">
    <source>
        <dbReference type="ARBA" id="ARBA00023125"/>
    </source>
</evidence>
<reference evidence="7 8" key="1">
    <citation type="submission" date="2016-10" db="EMBL/GenBank/DDBJ databases">
        <authorList>
            <person name="de Groot N.N."/>
        </authorList>
    </citation>
    <scope>NUCLEOTIDE SEQUENCE [LARGE SCALE GENOMIC DNA]</scope>
    <source>
        <strain evidence="7 8">CGMCC 4.5739</strain>
    </source>
</reference>
<feature type="domain" description="HTH tetR-type" evidence="6">
    <location>
        <begin position="20"/>
        <end position="79"/>
    </location>
</feature>
<dbReference type="GO" id="GO:0003700">
    <property type="term" value="F:DNA-binding transcription factor activity"/>
    <property type="evidence" value="ECO:0007669"/>
    <property type="project" value="TreeGrafter"/>
</dbReference>
<dbReference type="SUPFAM" id="SSF48498">
    <property type="entry name" value="Tetracyclin repressor-like, C-terminal domain"/>
    <property type="match status" value="1"/>
</dbReference>
<dbReference type="STRING" id="910347.SAMN05421773_103277"/>
<keyword evidence="3" id="KW-0804">Transcription</keyword>
<dbReference type="GO" id="GO:0000976">
    <property type="term" value="F:transcription cis-regulatory region binding"/>
    <property type="evidence" value="ECO:0007669"/>
    <property type="project" value="TreeGrafter"/>
</dbReference>
<sequence length="222" mass="23545">MTDSPMKEERPPRPVRADARRSIDTLLAAAAEVFAASGVDAPVREITARAGVGAGTLYRHFPQRSDLIAAVFRREVDACAAAAPALADRYEPVEALARWLRRFAAFIGTKRGLSAALHSGDPAYDSLPGYFQRRFEPVLGGLLEAAARAGHIRADADPDDLLRAVANLTLPVQRDDGHTERMIALLIDGLRYGAPGDGPDRGAGPTGRTGGPASAARTRRGG</sequence>
<organism evidence="7 8">
    <name type="scientific">Streptomyces aidingensis</name>
    <dbReference type="NCBI Taxonomy" id="910347"/>
    <lineage>
        <taxon>Bacteria</taxon>
        <taxon>Bacillati</taxon>
        <taxon>Actinomycetota</taxon>
        <taxon>Actinomycetes</taxon>
        <taxon>Kitasatosporales</taxon>
        <taxon>Streptomycetaceae</taxon>
        <taxon>Streptomyces</taxon>
    </lineage>
</organism>
<protein>
    <submittedName>
        <fullName evidence="7">DNA-binding transcriptional regulator, AcrR family</fullName>
    </submittedName>
</protein>
<name>A0A1I1J3Z3_9ACTN</name>
<dbReference type="InterPro" id="IPR001647">
    <property type="entry name" value="HTH_TetR"/>
</dbReference>
<dbReference type="Gene3D" id="1.10.357.10">
    <property type="entry name" value="Tetracycline Repressor, domain 2"/>
    <property type="match status" value="1"/>
</dbReference>
<evidence type="ECO:0000259" key="6">
    <source>
        <dbReference type="PROSITE" id="PS50977"/>
    </source>
</evidence>
<dbReference type="InterPro" id="IPR009057">
    <property type="entry name" value="Homeodomain-like_sf"/>
</dbReference>
<keyword evidence="2 4" id="KW-0238">DNA-binding</keyword>
<dbReference type="AlphaFoldDB" id="A0A1I1J3Z3"/>
<evidence type="ECO:0000256" key="3">
    <source>
        <dbReference type="ARBA" id="ARBA00023163"/>
    </source>
</evidence>
<dbReference type="SUPFAM" id="SSF46689">
    <property type="entry name" value="Homeodomain-like"/>
    <property type="match status" value="1"/>
</dbReference>
<evidence type="ECO:0000313" key="7">
    <source>
        <dbReference type="EMBL" id="SFC43095.1"/>
    </source>
</evidence>
<dbReference type="PRINTS" id="PR00455">
    <property type="entry name" value="HTHTETR"/>
</dbReference>
<accession>A0A1I1J3Z3</accession>